<dbReference type="EMBL" id="CM039426">
    <property type="protein sequence ID" value="KAI4356279.1"/>
    <property type="molecule type" value="Genomic_DNA"/>
</dbReference>
<name>A0ACB9Q5C3_BAUVA</name>
<evidence type="ECO:0000313" key="1">
    <source>
        <dbReference type="EMBL" id="KAI4356279.1"/>
    </source>
</evidence>
<evidence type="ECO:0000313" key="2">
    <source>
        <dbReference type="Proteomes" id="UP000828941"/>
    </source>
</evidence>
<keyword evidence="2" id="KW-1185">Reference proteome</keyword>
<gene>
    <name evidence="1" type="ORF">L6164_000312</name>
</gene>
<sequence length="435" mass="49085">MIQSLKYIAVEGCGGLKHLLPATVAKQLRKLERLTIARCSMVEVLITDDNTNQSSIDEILFPNLEEFIIIDMDKLNTICDWLHVLPPTSFGKLRTFETSNCPEFIFPSDIKIQSLEELRITSCKYLEQISGDTLVATSILLSNPKLMELSVARCHGLPFLFSSSSAKSLENLRLLIIEECSMMEEIIRFEDDIDPPFGKTVVFPNLEQMIIADMPKLNTIWGLLQQLPPNSFGKLTEIRITNCEGFSKGLPLSLLKSLNKLQVLKLQSCNSLREVFDLEEETDVHEDQTPRVPKSSLEVLSLDSLPNLKQLWNKDPRGILDFQSLSEIHVMKCESVKYLFSVSVAKSLMQLEVLSIKCCARLEHTVAGEEGTDTSISFVFPEVTSLKLWDLPKLKGFYPGRFTTEWPSLQNEGLRTNVEGGPSFLEFENCIVWSG</sequence>
<proteinExistence type="predicted"/>
<comment type="caution">
    <text evidence="1">The sequence shown here is derived from an EMBL/GenBank/DDBJ whole genome shotgun (WGS) entry which is preliminary data.</text>
</comment>
<accession>A0ACB9Q5C3</accession>
<reference evidence="1 2" key="1">
    <citation type="journal article" date="2022" name="DNA Res.">
        <title>Chromosomal-level genome assembly of the orchid tree Bauhinia variegata (Leguminosae; Cercidoideae) supports the allotetraploid origin hypothesis of Bauhinia.</title>
        <authorList>
            <person name="Zhong Y."/>
            <person name="Chen Y."/>
            <person name="Zheng D."/>
            <person name="Pang J."/>
            <person name="Liu Y."/>
            <person name="Luo S."/>
            <person name="Meng S."/>
            <person name="Qian L."/>
            <person name="Wei D."/>
            <person name="Dai S."/>
            <person name="Zhou R."/>
        </authorList>
    </citation>
    <scope>NUCLEOTIDE SEQUENCE [LARGE SCALE GENOMIC DNA]</scope>
    <source>
        <strain evidence="1">BV-YZ2020</strain>
    </source>
</reference>
<dbReference type="Proteomes" id="UP000828941">
    <property type="component" value="Chromosome 1"/>
</dbReference>
<protein>
    <submittedName>
        <fullName evidence="1">Uncharacterized protein</fullName>
    </submittedName>
</protein>
<organism evidence="1 2">
    <name type="scientific">Bauhinia variegata</name>
    <name type="common">Purple orchid tree</name>
    <name type="synonym">Phanera variegata</name>
    <dbReference type="NCBI Taxonomy" id="167791"/>
    <lineage>
        <taxon>Eukaryota</taxon>
        <taxon>Viridiplantae</taxon>
        <taxon>Streptophyta</taxon>
        <taxon>Embryophyta</taxon>
        <taxon>Tracheophyta</taxon>
        <taxon>Spermatophyta</taxon>
        <taxon>Magnoliopsida</taxon>
        <taxon>eudicotyledons</taxon>
        <taxon>Gunneridae</taxon>
        <taxon>Pentapetalae</taxon>
        <taxon>rosids</taxon>
        <taxon>fabids</taxon>
        <taxon>Fabales</taxon>
        <taxon>Fabaceae</taxon>
        <taxon>Cercidoideae</taxon>
        <taxon>Cercideae</taxon>
        <taxon>Bauhiniinae</taxon>
        <taxon>Bauhinia</taxon>
    </lineage>
</organism>